<dbReference type="InterPro" id="IPR011047">
    <property type="entry name" value="Quinoprotein_ADH-like_sf"/>
</dbReference>
<dbReference type="Proteomes" id="UP001143347">
    <property type="component" value="Unassembled WGS sequence"/>
</dbReference>
<evidence type="ECO:0000313" key="3">
    <source>
        <dbReference type="EMBL" id="MCX2963163.1"/>
    </source>
</evidence>
<evidence type="ECO:0000259" key="2">
    <source>
        <dbReference type="Pfam" id="PF13360"/>
    </source>
</evidence>
<keyword evidence="1" id="KW-0472">Membrane</keyword>
<dbReference type="SUPFAM" id="SSF50998">
    <property type="entry name" value="Quinoprotein alcohol dehydrogenase-like"/>
    <property type="match status" value="2"/>
</dbReference>
<sequence>MTWSLGPPPPPPRRRASRLTWLVGGLVFLLVIALGALSLVWFTHRSSPADDSLLAGQLTRSFPTAPNPSWTVTAEQMGGDRFVSGLATEGQYGALGAVTDGQTIVTIVGGPFTTLGPSHRVLGVDASTGTTWRLDRTVRGCSDTIVEHSIACRGDSDVYFIDTRTGTLTATVSLPISQSSYEIAYNGSAAFLHSYSSTDRSTTFYKVTPEGLEWQRSVVLPEQFPGSGDASTFTATADLVASASVYGVVISADDGRVLLNRPASWTVARLLDGALGLVTGQVSNEVVTNRTVTVVRPDGTVHDTPGGSVVVPHVAVPEQQNRVLVDTDYVDLTDGRSLWTTDSASGERFGAAVLGDNRELIVVDLQAGDLVALSAASGAELWRSPISDSYRSSGFAVTDGERIIATTPDGGLAAVDLATGAPVWVRSPAAIGNASSVGDSEHGPVLTFAAGDHLVTVTTTTITGFAATGGTAVVPGTARSESAGSGGAVGGDQYVTPCGTPPIFTPQSFRTSPNGLDVEMTVTAQCPGGDVLYGPHTRISITDGGHLVASGTFDLAPVPVVVPPPQGAGSATTIVLTYPAGTFFRLPDTLPPNGSASATRFLVECDPGVTSGVAPRLSVRDVGGDAPPVAATGPSLPDGADPSATSIDALRLQADSDRAFILANLNNRWVAQLSSKRPGLFADGRTWDSRAILEEFLALRLRFKDARLLYSDEWNVFSYRGWWVTVAAVTFPGPDAANNWCRTEGFDPDHCFAKLVSTTASPDASTKYWG</sequence>
<evidence type="ECO:0000256" key="1">
    <source>
        <dbReference type="SAM" id="Phobius"/>
    </source>
</evidence>
<dbReference type="InterPro" id="IPR015943">
    <property type="entry name" value="WD40/YVTN_repeat-like_dom_sf"/>
</dbReference>
<comment type="caution">
    <text evidence="3">The sequence shown here is derived from an EMBL/GenBank/DDBJ whole genome shotgun (WGS) entry which is preliminary data.</text>
</comment>
<dbReference type="RefSeq" id="WP_235725988.1">
    <property type="nucleotide sequence ID" value="NZ_JAPKFM010000002.1"/>
</dbReference>
<gene>
    <name evidence="3" type="ORF">OSB52_03555</name>
</gene>
<keyword evidence="1" id="KW-0812">Transmembrane</keyword>
<name>A0A9X3I335_9ACTN</name>
<protein>
    <submittedName>
        <fullName evidence="3">PQQ-binding-like beta-propeller repeat protein</fullName>
    </submittedName>
</protein>
<reference evidence="3" key="1">
    <citation type="submission" date="2022-10" db="EMBL/GenBank/DDBJ databases">
        <title>WGS of marine actinomycetes from Thailand.</title>
        <authorList>
            <person name="Thawai C."/>
        </authorList>
    </citation>
    <scope>NUCLEOTIDE SEQUENCE</scope>
    <source>
        <strain evidence="3">SW21</strain>
    </source>
</reference>
<accession>A0A9X3I335</accession>
<dbReference type="Pfam" id="PF13360">
    <property type="entry name" value="PQQ_2"/>
    <property type="match status" value="1"/>
</dbReference>
<dbReference type="PANTHER" id="PTHR34512:SF30">
    <property type="entry name" value="OUTER MEMBRANE PROTEIN ASSEMBLY FACTOR BAMB"/>
    <property type="match status" value="1"/>
</dbReference>
<dbReference type="EMBL" id="JAPKFM010000002">
    <property type="protein sequence ID" value="MCX2963163.1"/>
    <property type="molecule type" value="Genomic_DNA"/>
</dbReference>
<proteinExistence type="predicted"/>
<organism evidence="3 4">
    <name type="scientific">Gordonia aquimaris</name>
    <dbReference type="NCBI Taxonomy" id="2984863"/>
    <lineage>
        <taxon>Bacteria</taxon>
        <taxon>Bacillati</taxon>
        <taxon>Actinomycetota</taxon>
        <taxon>Actinomycetes</taxon>
        <taxon>Mycobacteriales</taxon>
        <taxon>Gordoniaceae</taxon>
        <taxon>Gordonia</taxon>
    </lineage>
</organism>
<dbReference type="PANTHER" id="PTHR34512">
    <property type="entry name" value="CELL SURFACE PROTEIN"/>
    <property type="match status" value="1"/>
</dbReference>
<keyword evidence="1" id="KW-1133">Transmembrane helix</keyword>
<dbReference type="Gene3D" id="2.130.10.10">
    <property type="entry name" value="YVTN repeat-like/Quinoprotein amine dehydrogenase"/>
    <property type="match status" value="1"/>
</dbReference>
<feature type="transmembrane region" description="Helical" evidence="1">
    <location>
        <begin position="21"/>
        <end position="42"/>
    </location>
</feature>
<keyword evidence="4" id="KW-1185">Reference proteome</keyword>
<dbReference type="AlphaFoldDB" id="A0A9X3I335"/>
<evidence type="ECO:0000313" key="4">
    <source>
        <dbReference type="Proteomes" id="UP001143347"/>
    </source>
</evidence>
<dbReference type="InterPro" id="IPR002372">
    <property type="entry name" value="PQQ_rpt_dom"/>
</dbReference>
<feature type="domain" description="Pyrrolo-quinoline quinone repeat" evidence="2">
    <location>
        <begin position="330"/>
        <end position="430"/>
    </location>
</feature>